<dbReference type="GO" id="GO:0032259">
    <property type="term" value="P:methylation"/>
    <property type="evidence" value="ECO:0007669"/>
    <property type="project" value="UniProtKB-KW"/>
</dbReference>
<dbReference type="NCBIfam" id="TIGR00589">
    <property type="entry name" value="ogt"/>
    <property type="match status" value="1"/>
</dbReference>
<organism evidence="11 12">
    <name type="scientific">Vagococcus fluvialis bH819</name>
    <dbReference type="NCBI Taxonomy" id="1255619"/>
    <lineage>
        <taxon>Bacteria</taxon>
        <taxon>Bacillati</taxon>
        <taxon>Bacillota</taxon>
        <taxon>Bacilli</taxon>
        <taxon>Lactobacillales</taxon>
        <taxon>Enterococcaceae</taxon>
        <taxon>Vagococcus</taxon>
    </lineage>
</organism>
<protein>
    <recommendedName>
        <fullName evidence="3">methylated-DNA--[protein]-cysteine S-methyltransferase</fullName>
        <ecNumber evidence="3">2.1.1.63</ecNumber>
    </recommendedName>
</protein>
<comment type="catalytic activity">
    <reaction evidence="8">
        <text>a 6-O-methyl-2'-deoxyguanosine in DNA + L-cysteinyl-[protein] = S-methyl-L-cysteinyl-[protein] + a 2'-deoxyguanosine in DNA</text>
        <dbReference type="Rhea" id="RHEA:24000"/>
        <dbReference type="Rhea" id="RHEA-COMP:10131"/>
        <dbReference type="Rhea" id="RHEA-COMP:10132"/>
        <dbReference type="Rhea" id="RHEA-COMP:11367"/>
        <dbReference type="Rhea" id="RHEA-COMP:11368"/>
        <dbReference type="ChEBI" id="CHEBI:29950"/>
        <dbReference type="ChEBI" id="CHEBI:82612"/>
        <dbReference type="ChEBI" id="CHEBI:85445"/>
        <dbReference type="ChEBI" id="CHEBI:85448"/>
        <dbReference type="EC" id="2.1.1.63"/>
    </reaction>
</comment>
<evidence type="ECO:0000256" key="4">
    <source>
        <dbReference type="ARBA" id="ARBA00022603"/>
    </source>
</evidence>
<dbReference type="Pfam" id="PF02870">
    <property type="entry name" value="Methyltransf_1N"/>
    <property type="match status" value="1"/>
</dbReference>
<dbReference type="PANTHER" id="PTHR10815:SF5">
    <property type="entry name" value="METHYLATED-DNA--PROTEIN-CYSTEINE METHYLTRANSFERASE"/>
    <property type="match status" value="1"/>
</dbReference>
<dbReference type="SUPFAM" id="SSF53155">
    <property type="entry name" value="Methylated DNA-protein cysteine methyltransferase domain"/>
    <property type="match status" value="1"/>
</dbReference>
<accession>A0A1X6WSD9</accession>
<dbReference type="AlphaFoldDB" id="A0A1X6WSD9"/>
<dbReference type="Gene3D" id="3.30.160.70">
    <property type="entry name" value="Methylated DNA-protein cysteine methyltransferase domain"/>
    <property type="match status" value="1"/>
</dbReference>
<feature type="domain" description="Methylated-DNA-[protein]-cysteine S-methyltransferase DNA binding" evidence="9">
    <location>
        <begin position="72"/>
        <end position="154"/>
    </location>
</feature>
<keyword evidence="6" id="KW-0227">DNA damage</keyword>
<evidence type="ECO:0000256" key="2">
    <source>
        <dbReference type="ARBA" id="ARBA00008711"/>
    </source>
</evidence>
<dbReference type="InterPro" id="IPR036631">
    <property type="entry name" value="MGMT_N_sf"/>
</dbReference>
<dbReference type="Proteomes" id="UP000195918">
    <property type="component" value="Unassembled WGS sequence"/>
</dbReference>
<comment type="catalytic activity">
    <reaction evidence="1">
        <text>a 4-O-methyl-thymidine in DNA + L-cysteinyl-[protein] = a thymidine in DNA + S-methyl-L-cysteinyl-[protein]</text>
        <dbReference type="Rhea" id="RHEA:53428"/>
        <dbReference type="Rhea" id="RHEA-COMP:10131"/>
        <dbReference type="Rhea" id="RHEA-COMP:10132"/>
        <dbReference type="Rhea" id="RHEA-COMP:13555"/>
        <dbReference type="Rhea" id="RHEA-COMP:13556"/>
        <dbReference type="ChEBI" id="CHEBI:29950"/>
        <dbReference type="ChEBI" id="CHEBI:82612"/>
        <dbReference type="ChEBI" id="CHEBI:137386"/>
        <dbReference type="ChEBI" id="CHEBI:137387"/>
        <dbReference type="EC" id="2.1.1.63"/>
    </reaction>
</comment>
<dbReference type="EC" id="2.1.1.63" evidence="3"/>
<dbReference type="GO" id="GO:0006281">
    <property type="term" value="P:DNA repair"/>
    <property type="evidence" value="ECO:0007669"/>
    <property type="project" value="UniProtKB-KW"/>
</dbReference>
<evidence type="ECO:0000256" key="3">
    <source>
        <dbReference type="ARBA" id="ARBA00011918"/>
    </source>
</evidence>
<dbReference type="RefSeq" id="WP_086952818.1">
    <property type="nucleotide sequence ID" value="NZ_FWFD01000021.1"/>
</dbReference>
<gene>
    <name evidence="11" type="ORF">FM121_13950</name>
</gene>
<dbReference type="InterPro" id="IPR036388">
    <property type="entry name" value="WH-like_DNA-bd_sf"/>
</dbReference>
<evidence type="ECO:0000259" key="9">
    <source>
        <dbReference type="Pfam" id="PF01035"/>
    </source>
</evidence>
<feature type="domain" description="Methylguanine DNA methyltransferase ribonuclease-like" evidence="10">
    <location>
        <begin position="9"/>
        <end position="65"/>
    </location>
</feature>
<reference evidence="12" key="1">
    <citation type="submission" date="2017-02" db="EMBL/GenBank/DDBJ databases">
        <authorList>
            <person name="Dridi B."/>
        </authorList>
    </citation>
    <scope>NUCLEOTIDE SEQUENCE [LARGE SCALE GENOMIC DNA]</scope>
    <source>
        <strain evidence="12">bH819</strain>
    </source>
</reference>
<evidence type="ECO:0000313" key="12">
    <source>
        <dbReference type="Proteomes" id="UP000195918"/>
    </source>
</evidence>
<comment type="similarity">
    <text evidence="2">Belongs to the MGMT family.</text>
</comment>
<evidence type="ECO:0000259" key="10">
    <source>
        <dbReference type="Pfam" id="PF02870"/>
    </source>
</evidence>
<dbReference type="Gene3D" id="1.10.10.10">
    <property type="entry name" value="Winged helix-like DNA-binding domain superfamily/Winged helix DNA-binding domain"/>
    <property type="match status" value="1"/>
</dbReference>
<evidence type="ECO:0000256" key="7">
    <source>
        <dbReference type="ARBA" id="ARBA00023204"/>
    </source>
</evidence>
<keyword evidence="12" id="KW-1185">Reference proteome</keyword>
<dbReference type="GO" id="GO:0003908">
    <property type="term" value="F:methylated-DNA-[protein]-cysteine S-methyltransferase activity"/>
    <property type="evidence" value="ECO:0007669"/>
    <property type="project" value="UniProtKB-EC"/>
</dbReference>
<keyword evidence="7" id="KW-0234">DNA repair</keyword>
<evidence type="ECO:0000256" key="8">
    <source>
        <dbReference type="ARBA" id="ARBA00049348"/>
    </source>
</evidence>
<keyword evidence="4 11" id="KW-0489">Methyltransferase</keyword>
<proteinExistence type="inferred from homology"/>
<evidence type="ECO:0000256" key="1">
    <source>
        <dbReference type="ARBA" id="ARBA00001286"/>
    </source>
</evidence>
<dbReference type="EMBL" id="FWFD01000021">
    <property type="protein sequence ID" value="SLM87198.1"/>
    <property type="molecule type" value="Genomic_DNA"/>
</dbReference>
<dbReference type="FunFam" id="1.10.10.10:FF:000214">
    <property type="entry name" value="Methylated-DNA--protein-cysteine methyltransferase"/>
    <property type="match status" value="1"/>
</dbReference>
<dbReference type="Pfam" id="PF01035">
    <property type="entry name" value="DNA_binding_1"/>
    <property type="match status" value="1"/>
</dbReference>
<dbReference type="InterPro" id="IPR008332">
    <property type="entry name" value="MethylG_MeTrfase_N"/>
</dbReference>
<dbReference type="SUPFAM" id="SSF46767">
    <property type="entry name" value="Methylated DNA-protein cysteine methyltransferase, C-terminal domain"/>
    <property type="match status" value="1"/>
</dbReference>
<name>A0A1X6WSD9_9ENTE</name>
<dbReference type="PROSITE" id="PS00374">
    <property type="entry name" value="MGMT"/>
    <property type="match status" value="1"/>
</dbReference>
<evidence type="ECO:0000256" key="5">
    <source>
        <dbReference type="ARBA" id="ARBA00022679"/>
    </source>
</evidence>
<dbReference type="CDD" id="cd06445">
    <property type="entry name" value="ATase"/>
    <property type="match status" value="1"/>
</dbReference>
<dbReference type="InterPro" id="IPR001497">
    <property type="entry name" value="MethylDNA_cys_MeTrfase_AS"/>
</dbReference>
<evidence type="ECO:0000313" key="11">
    <source>
        <dbReference type="EMBL" id="SLM87198.1"/>
    </source>
</evidence>
<keyword evidence="5 11" id="KW-0808">Transferase</keyword>
<sequence length="158" mass="17664">MYLEFGTIKLWLRADDEGITHIDFIEAPLQDAKLTKMASQHLTLAKEELTAFFNGTIVSFTVPLHITEGTVFQRKVWQALQTIPYGEIRNYQEIAILADSPKAQRAVGQANRKNPIPIIIPCHRVIGKNGKLVGYSGNSPEGIAIKNQLLSLERSTHK</sequence>
<dbReference type="OrthoDB" id="9802228at2"/>
<evidence type="ECO:0000256" key="6">
    <source>
        <dbReference type="ARBA" id="ARBA00022763"/>
    </source>
</evidence>
<dbReference type="PANTHER" id="PTHR10815">
    <property type="entry name" value="METHYLATED-DNA--PROTEIN-CYSTEINE METHYLTRANSFERASE"/>
    <property type="match status" value="1"/>
</dbReference>
<dbReference type="InterPro" id="IPR014048">
    <property type="entry name" value="MethylDNA_cys_MeTrfase_DNA-bd"/>
</dbReference>
<dbReference type="InterPro" id="IPR036217">
    <property type="entry name" value="MethylDNA_cys_MeTrfase_DNAb"/>
</dbReference>